<gene>
    <name evidence="1" type="primary">GPI11_1</name>
    <name evidence="1" type="ORF">OHC33_005357</name>
</gene>
<dbReference type="InterPro" id="IPR038883">
    <property type="entry name" value="AN11006-like"/>
</dbReference>
<protein>
    <submittedName>
        <fullName evidence="1">Glycosylphosphatidylinositol (GPI) anchor assembly protein</fullName>
    </submittedName>
</protein>
<sequence length="423" mass="48208">MSTFQNNQSRPASVLPILEKHGLESFVQEELALQENEDHPEAVVGLQRCEHDLKPQAESITSESANAQSVSSLMQLPPEIRLMIYRLLLKSPQPIRPRFDPTRKAGEEPYDQQVDLSSQLLRTCRKIYWEASEVLYQENTLIIYCSSWGHRLSTSHILDTSIEMPGDVLQTPADVSNLLSCAHTYGYKQYGSLNAVARDALINVWPSLLRFKLVHLILDQEYDEHIFIACRLLRELLVGRGRYITLSLVKASNEIPPTRRIKCLNWLRCSSAHIENMPDQAVSDVIRTVEGDSPVPDLLPLYFDLGVLLRDQFEEHFYAGVEPSIDSDGDDDDLEGLRTALFENDVERFLQTKNEVLITAVKWNKDWKERGVAKLDARRRKLIAELELEIAGVNLDAEDEIADLDRAEKKAARLAKSMMERTI</sequence>
<dbReference type="EMBL" id="JAKLMC020000011">
    <property type="protein sequence ID" value="KAK5953413.1"/>
    <property type="molecule type" value="Genomic_DNA"/>
</dbReference>
<proteinExistence type="predicted"/>
<evidence type="ECO:0000313" key="1">
    <source>
        <dbReference type="EMBL" id="KAK5953413.1"/>
    </source>
</evidence>
<organism evidence="1 2">
    <name type="scientific">Knufia fluminis</name>
    <dbReference type="NCBI Taxonomy" id="191047"/>
    <lineage>
        <taxon>Eukaryota</taxon>
        <taxon>Fungi</taxon>
        <taxon>Dikarya</taxon>
        <taxon>Ascomycota</taxon>
        <taxon>Pezizomycotina</taxon>
        <taxon>Eurotiomycetes</taxon>
        <taxon>Chaetothyriomycetidae</taxon>
        <taxon>Chaetothyriales</taxon>
        <taxon>Trichomeriaceae</taxon>
        <taxon>Knufia</taxon>
    </lineage>
</organism>
<accession>A0AAN8EVZ5</accession>
<comment type="caution">
    <text evidence="1">The sequence shown here is derived from an EMBL/GenBank/DDBJ whole genome shotgun (WGS) entry which is preliminary data.</text>
</comment>
<reference evidence="1 2" key="1">
    <citation type="submission" date="2022-12" db="EMBL/GenBank/DDBJ databases">
        <title>Genomic features and morphological characterization of a novel Knufia sp. strain isolated from spacecraft assembly facility.</title>
        <authorList>
            <person name="Teixeira M."/>
            <person name="Chander A.M."/>
            <person name="Stajich J.E."/>
            <person name="Venkateswaran K."/>
        </authorList>
    </citation>
    <scope>NUCLEOTIDE SEQUENCE [LARGE SCALE GENOMIC DNA]</scope>
    <source>
        <strain evidence="1 2">FJI-L2-BK-P2</strain>
    </source>
</reference>
<evidence type="ECO:0000313" key="2">
    <source>
        <dbReference type="Proteomes" id="UP001316803"/>
    </source>
</evidence>
<dbReference type="PANTHER" id="PTHR42085:SF1">
    <property type="entry name" value="F-BOX DOMAIN-CONTAINING PROTEIN"/>
    <property type="match status" value="1"/>
</dbReference>
<dbReference type="PANTHER" id="PTHR42085">
    <property type="entry name" value="F-BOX DOMAIN-CONTAINING PROTEIN"/>
    <property type="match status" value="1"/>
</dbReference>
<dbReference type="Proteomes" id="UP001316803">
    <property type="component" value="Unassembled WGS sequence"/>
</dbReference>
<keyword evidence="2" id="KW-1185">Reference proteome</keyword>
<dbReference type="AlphaFoldDB" id="A0AAN8EVZ5"/>
<name>A0AAN8EVZ5_9EURO</name>